<dbReference type="SUPFAM" id="SSF49785">
    <property type="entry name" value="Galactose-binding domain-like"/>
    <property type="match status" value="1"/>
</dbReference>
<dbReference type="PANTHER" id="PTHR35279">
    <property type="match status" value="1"/>
</dbReference>
<feature type="domain" description="F5/8 type C" evidence="2">
    <location>
        <begin position="976"/>
        <end position="1144"/>
    </location>
</feature>
<dbReference type="InterPro" id="IPR000421">
    <property type="entry name" value="FA58C"/>
</dbReference>
<dbReference type="EMBL" id="DSYQ01000008">
    <property type="protein sequence ID" value="HGT71065.1"/>
    <property type="molecule type" value="Genomic_DNA"/>
</dbReference>
<organism evidence="3">
    <name type="scientific">candidate division CPR3 bacterium</name>
    <dbReference type="NCBI Taxonomy" id="2268181"/>
    <lineage>
        <taxon>Bacteria</taxon>
        <taxon>Bacteria division CPR3</taxon>
    </lineage>
</organism>
<evidence type="ECO:0000313" key="3">
    <source>
        <dbReference type="EMBL" id="HGT71065.1"/>
    </source>
</evidence>
<accession>A0A7C4RAH9</accession>
<dbReference type="PROSITE" id="PS50022">
    <property type="entry name" value="FA58C_3"/>
    <property type="match status" value="1"/>
</dbReference>
<dbReference type="Gene3D" id="2.60.120.260">
    <property type="entry name" value="Galactose-binding domain-like"/>
    <property type="match status" value="1"/>
</dbReference>
<sequence length="1673" mass="184324">MKLNKKIYFLILILFLFSSIFYGFSNFKSQASASFFNDSTTQSTGGGQLQGSDNTTDVFVYDTTKDTDNSWINAGTQSWSMQERDMNFTKNSGNPVIKFGNVGSAEANAIRNPSVLYKDGFYKMWYESWATTGLRTISYAISSDGITWNKKGIVLSPSSSGWDSQYVMHPSVIYDENDSKYKMWYTGTSAGVFKIGLATSDNGIIWTKSLSNPVVSLGTGFDSTSAYNPSVIYDSSDSLYKMWYAGNTLLGYRTSVDGENWPEATKQALSLTGNDPSVILKGGVYEMWFSVIGLNTRHATSSDGVTWSAETGLTFSSYTGASVIYDSSFDYKIWINNTDYTNIYISNSTTGLDSSWSTPSIVFSREGVVWSVNRVKAGSVIYDQTEGIYKMWYSALTTEWAVIYATSVDGKQWSNHYLGPVFKKNTLGGSWDVTGVMDPYVIYDETAPVGEKYKMWYSGISGSVFRIGYAVSPDGISWTRNPGNNCGLTGDGCVLNFGTGWESAYVYNPIVIYESGQYKMWYAGYHSGLNIYGLGYATSSDGYTWNKYANNPVFNNTGGYHSIVKTNNEYEFFYGAGTNIYYGYSLDGIKWNSDGLSKMTVGPSAWESNSVFPGPFIYDLWENKYKMWYTGRQLTPTVYDQIGLVEITKNTPIDPLGGDFPEKVNIVVSNDGGYGRYVNIINATVNPNKLWGVIDISKLDTNTETTQPPNGYNPVNTIFAKEGRIYVGTGKVHHSQLRQYGTLIEFDLKNDTAKKYGTTAIYPPVQSKESYYLLTPIFSPSPLWSSTPIVGGHAKVQNPNIQSIHGEMIGGEFYLAVASKDYTVSSTRGNATILKPNIETFNANISISAGDPEVNNVFIDSDGTVVLSNQSVTVNFSYGVQTLNDEDSKIADVSYGAGYLRIPGTITGEPYTVPNTNRISDCVSPGSDSVFIPSTGGLTLLENCKSDSTKSTMEYWTKDYMFPNFALAEFEAYEGGTNVALGTSKLKYFTSQLPYNPPFSSDNRAQTILDGNLSGTSYSGIWQSESGQTQPQEFIIDLGSPKDINSFKLYNYANFDSGFLPSGDFTIHFSSDPAAETDPNHSSWYEIFRGTLDVYKINKIEQPNPNPSNNFNITTTSTRYIKLTILNNQLNSPNLSIKRNILPENHVTSVYSDGAYVWAGMKENTPGIGGVAEISLSDKNTLNWNYKTQASSTYPAPYIAGNSVVSLSPGSLLVGTTTGSTLLFSENFPPVITNLGPSGLIDGSNTTDTMPNFEFTTSDANTGQTVFYEIEVYDNSDFSGSPVFEKTSTPYSGNSTDITIDDSDYGIFGLSSGDYYWRVRAQDNLGADSGWNYGCSFNGSICTVKSFTIVDPPSGGGGPGFGTNNPPEIDEIISIDYLNEKEIEIIYPKFEFKISDPDSPSTVGYRIQISEEPTFFDDSKILVDYKSQNGFSENQNIVFTVGQNASGGVYNKGEEGQVLPVDNINGKTYYWRIRATDDSSNESDWLTEWQTETTSFKLTVTNKMLISGVLSGETIFGEKINVNSSGNSVNFQEIKKGEIKIGALEINSATNYINGFQVLVSQKGELQTSDLKNKINSFPETNLSPKPWFSPSSSVSSGYFGYSTTCLTLDGDPTRFLNSVLNYAGFTDNPEQISKKDTYGSNTDYLLLKLEVNEKQPNGEYRNTLEISIIPNL</sequence>
<proteinExistence type="predicted"/>
<dbReference type="Gene3D" id="2.60.40.10">
    <property type="entry name" value="Immunoglobulins"/>
    <property type="match status" value="2"/>
</dbReference>
<evidence type="ECO:0000259" key="2">
    <source>
        <dbReference type="PROSITE" id="PS50022"/>
    </source>
</evidence>
<reference evidence="3" key="1">
    <citation type="journal article" date="2020" name="mSystems">
        <title>Genome- and Community-Level Interaction Insights into Carbon Utilization and Element Cycling Functions of Hydrothermarchaeota in Hydrothermal Sediment.</title>
        <authorList>
            <person name="Zhou Z."/>
            <person name="Liu Y."/>
            <person name="Xu W."/>
            <person name="Pan J."/>
            <person name="Luo Z.H."/>
            <person name="Li M."/>
        </authorList>
    </citation>
    <scope>NUCLEOTIDE SEQUENCE [LARGE SCALE GENOMIC DNA]</scope>
    <source>
        <strain evidence="3">SpSt-579</strain>
    </source>
</reference>
<protein>
    <recommendedName>
        <fullName evidence="2">F5/8 type C domain-containing protein</fullName>
    </recommendedName>
</protein>
<evidence type="ECO:0000256" key="1">
    <source>
        <dbReference type="SAM" id="Phobius"/>
    </source>
</evidence>
<feature type="transmembrane region" description="Helical" evidence="1">
    <location>
        <begin position="7"/>
        <end position="24"/>
    </location>
</feature>
<keyword evidence="1" id="KW-0812">Transmembrane</keyword>
<dbReference type="InterPro" id="IPR023296">
    <property type="entry name" value="Glyco_hydro_beta-prop_sf"/>
</dbReference>
<keyword evidence="1" id="KW-0472">Membrane</keyword>
<dbReference type="SUPFAM" id="SSF75005">
    <property type="entry name" value="Arabinanase/levansucrase/invertase"/>
    <property type="match status" value="3"/>
</dbReference>
<dbReference type="Gene3D" id="2.115.10.20">
    <property type="entry name" value="Glycosyl hydrolase domain, family 43"/>
    <property type="match status" value="5"/>
</dbReference>
<dbReference type="InterPro" id="IPR013783">
    <property type="entry name" value="Ig-like_fold"/>
</dbReference>
<gene>
    <name evidence="3" type="ORF">ENT43_02270</name>
</gene>
<comment type="caution">
    <text evidence="3">The sequence shown here is derived from an EMBL/GenBank/DDBJ whole genome shotgun (WGS) entry which is preliminary data.</text>
</comment>
<dbReference type="Pfam" id="PF00754">
    <property type="entry name" value="F5_F8_type_C"/>
    <property type="match status" value="1"/>
</dbReference>
<dbReference type="PANTHER" id="PTHR35279:SF1">
    <property type="entry name" value="ARABINANASE_LEVANSUCRASE_INVERTASE"/>
    <property type="match status" value="1"/>
</dbReference>
<keyword evidence="1" id="KW-1133">Transmembrane helix</keyword>
<dbReference type="InterPro" id="IPR008979">
    <property type="entry name" value="Galactose-bd-like_sf"/>
</dbReference>
<name>A0A7C4RAH9_UNCC3</name>